<name>A0AAN9ATT2_9CAEN</name>
<sequence>MPAFVKIAGQLSAGVRREFLSPNKVRLTLSWGFPYEAFGPSATVKPWHVLNLVESGRALSFNSLPNQPEQSLFLCVQDLYSHYGLFQGSVKLNIFKELYDISIPKTPLVLEKELVYVGKSSMNLHTDVILPSKSLTLASCEVQSVLIDRETRRPAPHPDWWREKFGQYTDATKQLKVNVRKEPEEDTIRGGEFESKDNTSHKLNNGEFTAKDQKLTDQNSNSSLHLPDLLPLSERVTSYNLTVCESDSDSYGHANWSVYLKYCLDALVMGSPSEASKELKRRAVKSAEISYISEGSVGQEVCVKFWKDEVVPRGVHFHIIGCDSKQLMNYVFVQFYSLEDVELMLSKL</sequence>
<dbReference type="AlphaFoldDB" id="A0AAN9ATT2"/>
<protein>
    <submittedName>
        <fullName evidence="2">Uncharacterized protein</fullName>
    </submittedName>
</protein>
<comment type="caution">
    <text evidence="2">The sequence shown here is derived from an EMBL/GenBank/DDBJ whole genome shotgun (WGS) entry which is preliminary data.</text>
</comment>
<keyword evidence="3" id="KW-1185">Reference proteome</keyword>
<dbReference type="Gene3D" id="3.10.129.10">
    <property type="entry name" value="Hotdog Thioesterase"/>
    <property type="match status" value="2"/>
</dbReference>
<dbReference type="PANTHER" id="PTHR34487:SF1">
    <property type="entry name" value="ACYL-ACP THIOESTERASE"/>
    <property type="match status" value="1"/>
</dbReference>
<dbReference type="InterPro" id="IPR029069">
    <property type="entry name" value="HotDog_dom_sf"/>
</dbReference>
<evidence type="ECO:0000256" key="1">
    <source>
        <dbReference type="SAM" id="MobiDB-lite"/>
    </source>
</evidence>
<proteinExistence type="predicted"/>
<evidence type="ECO:0000313" key="3">
    <source>
        <dbReference type="Proteomes" id="UP001374579"/>
    </source>
</evidence>
<feature type="compositionally biased region" description="Basic and acidic residues" evidence="1">
    <location>
        <begin position="180"/>
        <end position="200"/>
    </location>
</feature>
<dbReference type="Proteomes" id="UP001374579">
    <property type="component" value="Unassembled WGS sequence"/>
</dbReference>
<dbReference type="SUPFAM" id="SSF54637">
    <property type="entry name" value="Thioesterase/thiol ester dehydrase-isomerase"/>
    <property type="match status" value="2"/>
</dbReference>
<gene>
    <name evidence="2" type="ORF">V1264_008513</name>
</gene>
<reference evidence="2 3" key="1">
    <citation type="submission" date="2024-02" db="EMBL/GenBank/DDBJ databases">
        <title>Chromosome-scale genome assembly of the rough periwinkle Littorina saxatilis.</title>
        <authorList>
            <person name="De Jode A."/>
            <person name="Faria R."/>
            <person name="Formenti G."/>
            <person name="Sims Y."/>
            <person name="Smith T.P."/>
            <person name="Tracey A."/>
            <person name="Wood J.M.D."/>
            <person name="Zagrodzka Z.B."/>
            <person name="Johannesson K."/>
            <person name="Butlin R.K."/>
            <person name="Leder E.H."/>
        </authorList>
    </citation>
    <scope>NUCLEOTIDE SEQUENCE [LARGE SCALE GENOMIC DNA]</scope>
    <source>
        <strain evidence="2">Snail1</strain>
        <tissue evidence="2">Muscle</tissue>
    </source>
</reference>
<dbReference type="EMBL" id="JBAMIC010000021">
    <property type="protein sequence ID" value="KAK7092826.1"/>
    <property type="molecule type" value="Genomic_DNA"/>
</dbReference>
<organism evidence="2 3">
    <name type="scientific">Littorina saxatilis</name>
    <dbReference type="NCBI Taxonomy" id="31220"/>
    <lineage>
        <taxon>Eukaryota</taxon>
        <taxon>Metazoa</taxon>
        <taxon>Spiralia</taxon>
        <taxon>Lophotrochozoa</taxon>
        <taxon>Mollusca</taxon>
        <taxon>Gastropoda</taxon>
        <taxon>Caenogastropoda</taxon>
        <taxon>Littorinimorpha</taxon>
        <taxon>Littorinoidea</taxon>
        <taxon>Littorinidae</taxon>
        <taxon>Littorina</taxon>
    </lineage>
</organism>
<accession>A0AAN9ATT2</accession>
<dbReference type="PANTHER" id="PTHR34487">
    <property type="entry name" value="ACYL-ACP THIOESTERASE"/>
    <property type="match status" value="1"/>
</dbReference>
<feature type="region of interest" description="Disordered" evidence="1">
    <location>
        <begin position="180"/>
        <end position="221"/>
    </location>
</feature>
<evidence type="ECO:0000313" key="2">
    <source>
        <dbReference type="EMBL" id="KAK7092826.1"/>
    </source>
</evidence>